<dbReference type="InterPro" id="IPR013509">
    <property type="entry name" value="RNR_lsu_N"/>
</dbReference>
<dbReference type="SMART" id="SM00306">
    <property type="entry name" value="HintN"/>
    <property type="match status" value="1"/>
</dbReference>
<keyword evidence="2 3" id="KW-0560">Oxidoreductase</keyword>
<name>G0T597_IRV9</name>
<dbReference type="SUPFAM" id="SSF51294">
    <property type="entry name" value="Hedgehog/intein (Hint) domain"/>
    <property type="match status" value="1"/>
</dbReference>
<organism evidence="5 6">
    <name type="scientific">Wiseana iridescent virus</name>
    <name type="common">WIV</name>
    <name type="synonym">Insect iridescent virus type 9</name>
    <dbReference type="NCBI Taxonomy" id="68347"/>
    <lineage>
        <taxon>Viruses</taxon>
        <taxon>Varidnaviria</taxon>
        <taxon>Bamfordvirae</taxon>
        <taxon>Nucleocytoviricota</taxon>
        <taxon>Megaviricetes</taxon>
        <taxon>Pimascovirales</taxon>
        <taxon>Pimascovirales incertae sedis</taxon>
        <taxon>Iridoviridae</taxon>
        <taxon>Betairidovirinae</taxon>
        <taxon>Chloriridovirus</taxon>
        <taxon>Chloriridovirus wiseana1</taxon>
        <taxon>Invertebrate iridescent virus 9</taxon>
    </lineage>
</organism>
<dbReference type="CDD" id="cd00081">
    <property type="entry name" value="Hint"/>
    <property type="match status" value="1"/>
</dbReference>
<dbReference type="SUPFAM" id="SSF48168">
    <property type="entry name" value="R1 subunit of ribonucleotide reductase, N-terminal domain"/>
    <property type="match status" value="1"/>
</dbReference>
<sequence>MITTIESRNELLDNLGQIRLKESYMRPEETSPQQRFAHVASSFCGGDFELGQRLYDYISNHWLSPSSPQLSFGRTKQGLPIACFLPYLPDTTRGLIDTWAEVSELSVIGGGIGLGVGIRQPDDKSVGIIPHLRTYDASCTAYKQGQTRRGSYAAYLDITHPEIISFLNTRRVSGVGGDYNFKLMNIHNAVNIPDEFMRKIWFISTVTPLLRENKYLKIEETIKEIKNSNKWVEFSELKIEDFTPQNSQKFIKEMDKWNLFDPHTKKVKETISATELWERILITRAETGEPYLHFIDASNRNLPSFQKKLGLRVKQSNLCVVGETLILTENGEYPIKSLVDREVSVWNGDEWSDVTVVQTGTDQELLRIDFSNGIFIVCTEYHRFLVLDRSRPIKDLKRKYAKDLPLNFQVMYTHSDLSTTLIKVTKVSKLQRRANTYCFTEQLNNAGVFNGILTSNCSEIILPTDENRTAVCCLASLNLDYYDSWFDNEQFYLDVATYLDNVLQYFIDNAPRTLKRAIHSAQSERAIGIGTLGFHSYLQSKSIAIESMEAYNLNNKIFKTISTHLDKVNLTLGALRGSPPDCTNTGLRFSHMTAIAPNATSSIIMGNTSPSCEPFRANVYKQTTMSGSHITYNKHLKKILKERVTDPTLLNDIYSDIKTRDGSVQHLSVLTDHEKKVFKTWPEINQMVLIRLAAARQRYIHQSQSTNLYFAPNAKKTYVNKIYLEAWLSDMLTLYYHRSDKELKVDNINHNNNISIKEEEKLPIGTNWYAYLQSWFYPIEPKCEPTKPQWFIGSEKITTTKEPEVTENECTFCEG</sequence>
<dbReference type="GO" id="GO:0005524">
    <property type="term" value="F:ATP binding"/>
    <property type="evidence" value="ECO:0007669"/>
    <property type="project" value="InterPro"/>
</dbReference>
<dbReference type="InterPro" id="IPR003587">
    <property type="entry name" value="Hint_dom_N"/>
</dbReference>
<dbReference type="Proteomes" id="UP000112896">
    <property type="component" value="Segment"/>
</dbReference>
<dbReference type="KEGG" id="vg:10963793"/>
<accession>G0T597</accession>
<comment type="catalytic activity">
    <reaction evidence="3">
        <text>a 2'-deoxyribonucleoside 5'-diphosphate + [thioredoxin]-disulfide + H2O = a ribonucleoside 5'-diphosphate + [thioredoxin]-dithiol</text>
        <dbReference type="Rhea" id="RHEA:23252"/>
        <dbReference type="Rhea" id="RHEA-COMP:10698"/>
        <dbReference type="Rhea" id="RHEA-COMP:10700"/>
        <dbReference type="ChEBI" id="CHEBI:15377"/>
        <dbReference type="ChEBI" id="CHEBI:29950"/>
        <dbReference type="ChEBI" id="CHEBI:50058"/>
        <dbReference type="ChEBI" id="CHEBI:57930"/>
        <dbReference type="ChEBI" id="CHEBI:73316"/>
        <dbReference type="EC" id="1.17.4.1"/>
    </reaction>
</comment>
<dbReference type="EMBL" id="GQ918152">
    <property type="protein sequence ID" value="ADO00414.1"/>
    <property type="molecule type" value="Genomic_DNA"/>
</dbReference>
<dbReference type="InterPro" id="IPR008926">
    <property type="entry name" value="RNR_R1-su_N"/>
</dbReference>
<dbReference type="EC" id="1.17.4.1" evidence="3"/>
<dbReference type="InterPro" id="IPR036844">
    <property type="entry name" value="Hint_dom_sf"/>
</dbReference>
<keyword evidence="6" id="KW-1185">Reference proteome</keyword>
<evidence type="ECO:0000256" key="1">
    <source>
        <dbReference type="ARBA" id="ARBA00010406"/>
    </source>
</evidence>
<dbReference type="PANTHER" id="PTHR11573">
    <property type="entry name" value="RIBONUCLEOSIDE-DIPHOSPHATE REDUCTASE LARGE CHAIN"/>
    <property type="match status" value="1"/>
</dbReference>
<dbReference type="GO" id="GO:0004748">
    <property type="term" value="F:ribonucleoside-diphosphate reductase activity, thioredoxin disulfide as acceptor"/>
    <property type="evidence" value="ECO:0007669"/>
    <property type="project" value="UniProtKB-EC"/>
</dbReference>
<evidence type="ECO:0000256" key="3">
    <source>
        <dbReference type="RuleBase" id="RU003410"/>
    </source>
</evidence>
<dbReference type="GeneID" id="10963793"/>
<dbReference type="NCBIfam" id="TIGR01445">
    <property type="entry name" value="intein_Nterm"/>
    <property type="match status" value="1"/>
</dbReference>
<comment type="function">
    <text evidence="3">Provides the precursors necessary for DNA synthesis. Catalyzes the biosynthesis of deoxyribonucleotides from the corresponding ribonucleotides.</text>
</comment>
<dbReference type="RefSeq" id="YP_004732854.1">
    <property type="nucleotide sequence ID" value="NC_015780.1"/>
</dbReference>
<feature type="domain" description="Hint" evidence="4">
    <location>
        <begin position="317"/>
        <end position="414"/>
    </location>
</feature>
<dbReference type="SUPFAM" id="SSF51998">
    <property type="entry name" value="PFL-like glycyl radical enzymes"/>
    <property type="match status" value="1"/>
</dbReference>
<protein>
    <recommendedName>
        <fullName evidence="3">Ribonucleoside-diphosphate reductase</fullName>
        <ecNumber evidence="3">1.17.4.1</ecNumber>
    </recommendedName>
</protein>
<dbReference type="GO" id="GO:0016539">
    <property type="term" value="P:intein-mediated protein splicing"/>
    <property type="evidence" value="ECO:0007669"/>
    <property type="project" value="InterPro"/>
</dbReference>
<dbReference type="InterPro" id="IPR000788">
    <property type="entry name" value="RNR_lg_C"/>
</dbReference>
<keyword evidence="3" id="KW-0215">Deoxyribonucleotide synthesis</keyword>
<dbReference type="UniPathway" id="UPA00326"/>
<dbReference type="InterPro" id="IPR006141">
    <property type="entry name" value="Intein_N"/>
</dbReference>
<proteinExistence type="inferred from homology"/>
<organismHost>
    <name type="scientific">Wiseana cervinata</name>
    <dbReference type="NCBI Taxonomy" id="107013"/>
</organismHost>
<dbReference type="GO" id="GO:0009263">
    <property type="term" value="P:deoxyribonucleotide biosynthetic process"/>
    <property type="evidence" value="ECO:0007669"/>
    <property type="project" value="UniProtKB-KW"/>
</dbReference>
<evidence type="ECO:0000259" key="4">
    <source>
        <dbReference type="SMART" id="SM00306"/>
    </source>
</evidence>
<comment type="similarity">
    <text evidence="1 3">Belongs to the ribonucleoside diphosphate reductase large chain family.</text>
</comment>
<evidence type="ECO:0000313" key="6">
    <source>
        <dbReference type="Proteomes" id="UP000112896"/>
    </source>
</evidence>
<evidence type="ECO:0000256" key="2">
    <source>
        <dbReference type="ARBA" id="ARBA00023002"/>
    </source>
</evidence>
<dbReference type="Pfam" id="PF02867">
    <property type="entry name" value="Ribonuc_red_lgC"/>
    <property type="match status" value="2"/>
</dbReference>
<dbReference type="InterPro" id="IPR039718">
    <property type="entry name" value="Rrm1"/>
</dbReference>
<evidence type="ECO:0000313" key="5">
    <source>
        <dbReference type="EMBL" id="ADO00414.1"/>
    </source>
</evidence>
<reference evidence="5 6" key="1">
    <citation type="journal article" date="2011" name="J. Virol.">
        <title>Genomic and proteomic analysis of invertebrate iridovirus type 9.</title>
        <authorList>
            <person name="Wong C.K."/>
            <person name="Young V.L."/>
            <person name="Kleffmann T."/>
            <person name="Ward V.K."/>
        </authorList>
    </citation>
    <scope>NUCLEOTIDE SEQUENCE [LARGE SCALE GENOMIC DNA]</scope>
</reference>
<dbReference type="PROSITE" id="PS50817">
    <property type="entry name" value="INTEIN_N_TER"/>
    <property type="match status" value="1"/>
</dbReference>
<dbReference type="Pfam" id="PF00317">
    <property type="entry name" value="Ribonuc_red_lgN"/>
    <property type="match status" value="1"/>
</dbReference>
<dbReference type="Gene3D" id="3.20.70.20">
    <property type="match status" value="2"/>
</dbReference>
<dbReference type="PANTHER" id="PTHR11573:SF6">
    <property type="entry name" value="RIBONUCLEOSIDE-DIPHOSPHATE REDUCTASE LARGE SUBUNIT"/>
    <property type="match status" value="1"/>
</dbReference>